<dbReference type="AlphaFoldDB" id="A0A5J5CDX3"/>
<evidence type="ECO:0000313" key="2">
    <source>
        <dbReference type="Proteomes" id="UP000327493"/>
    </source>
</evidence>
<accession>A0A5J5CDX3</accession>
<sequence>MREKRWEVPGEGILAPDLIFIKSGEVLIVDVIVGYELREESLEMAQTEKVEKCVLEVSKAKVFGFPIGARGKWPAENGRLLSCLGLSRKRCLSFAKLVSYRALLYSLDMMRDVMMNKN</sequence>
<evidence type="ECO:0008006" key="3">
    <source>
        <dbReference type="Google" id="ProtNLM"/>
    </source>
</evidence>
<dbReference type="EMBL" id="VOFY01000191">
    <property type="protein sequence ID" value="KAA8578756.1"/>
    <property type="molecule type" value="Genomic_DNA"/>
</dbReference>
<keyword evidence="2" id="KW-1185">Reference proteome</keyword>
<proteinExistence type="predicted"/>
<gene>
    <name evidence="1" type="ORF">FQN60_010717</name>
</gene>
<dbReference type="Proteomes" id="UP000327493">
    <property type="component" value="Unassembled WGS sequence"/>
</dbReference>
<protein>
    <recommendedName>
        <fullName evidence="3">Reverse transcriptase domain-containing protein</fullName>
    </recommendedName>
</protein>
<comment type="caution">
    <text evidence="1">The sequence shown here is derived from an EMBL/GenBank/DDBJ whole genome shotgun (WGS) entry which is preliminary data.</text>
</comment>
<name>A0A5J5CDX3_9PERO</name>
<evidence type="ECO:0000313" key="1">
    <source>
        <dbReference type="EMBL" id="KAA8578756.1"/>
    </source>
</evidence>
<organism evidence="1 2">
    <name type="scientific">Etheostoma spectabile</name>
    <name type="common">orangethroat darter</name>
    <dbReference type="NCBI Taxonomy" id="54343"/>
    <lineage>
        <taxon>Eukaryota</taxon>
        <taxon>Metazoa</taxon>
        <taxon>Chordata</taxon>
        <taxon>Craniata</taxon>
        <taxon>Vertebrata</taxon>
        <taxon>Euteleostomi</taxon>
        <taxon>Actinopterygii</taxon>
        <taxon>Neopterygii</taxon>
        <taxon>Teleostei</taxon>
        <taxon>Neoteleostei</taxon>
        <taxon>Acanthomorphata</taxon>
        <taxon>Eupercaria</taxon>
        <taxon>Perciformes</taxon>
        <taxon>Percoidei</taxon>
        <taxon>Percidae</taxon>
        <taxon>Etheostomatinae</taxon>
        <taxon>Etheostoma</taxon>
    </lineage>
</organism>
<reference evidence="1 2" key="1">
    <citation type="submission" date="2019-08" db="EMBL/GenBank/DDBJ databases">
        <title>A chromosome-level genome assembly, high-density linkage maps, and genome scans reveal the genomic architecture of hybrid incompatibilities underlying speciation via character displacement in darters (Percidae: Etheostominae).</title>
        <authorList>
            <person name="Moran R.L."/>
            <person name="Catchen J.M."/>
            <person name="Fuller R.C."/>
        </authorList>
    </citation>
    <scope>NUCLEOTIDE SEQUENCE [LARGE SCALE GENOMIC DNA]</scope>
    <source>
        <strain evidence="1">EspeVRDwgs_2016</strain>
        <tissue evidence="1">Muscle</tissue>
    </source>
</reference>